<accession>A0AA36J168</accession>
<dbReference type="EMBL" id="CAUJNA010003239">
    <property type="protein sequence ID" value="CAJ1396630.1"/>
    <property type="molecule type" value="Genomic_DNA"/>
</dbReference>
<keyword evidence="3" id="KW-1185">Reference proteome</keyword>
<gene>
    <name evidence="2" type="ORF">EVOR1521_LOCUS20825</name>
</gene>
<comment type="caution">
    <text evidence="2">The sequence shown here is derived from an EMBL/GenBank/DDBJ whole genome shotgun (WGS) entry which is preliminary data.</text>
</comment>
<evidence type="ECO:0000313" key="2">
    <source>
        <dbReference type="EMBL" id="CAJ1396630.1"/>
    </source>
</evidence>
<feature type="compositionally biased region" description="Acidic residues" evidence="1">
    <location>
        <begin position="252"/>
        <end position="262"/>
    </location>
</feature>
<dbReference type="AlphaFoldDB" id="A0AA36J168"/>
<organism evidence="2 3">
    <name type="scientific">Effrenium voratum</name>
    <dbReference type="NCBI Taxonomy" id="2562239"/>
    <lineage>
        <taxon>Eukaryota</taxon>
        <taxon>Sar</taxon>
        <taxon>Alveolata</taxon>
        <taxon>Dinophyceae</taxon>
        <taxon>Suessiales</taxon>
        <taxon>Symbiodiniaceae</taxon>
        <taxon>Effrenium</taxon>
    </lineage>
</organism>
<protein>
    <submittedName>
        <fullName evidence="2">Uncharacterized protein</fullName>
    </submittedName>
</protein>
<reference evidence="2" key="1">
    <citation type="submission" date="2023-08" db="EMBL/GenBank/DDBJ databases">
        <authorList>
            <person name="Chen Y."/>
            <person name="Shah S."/>
            <person name="Dougan E. K."/>
            <person name="Thang M."/>
            <person name="Chan C."/>
        </authorList>
    </citation>
    <scope>NUCLEOTIDE SEQUENCE</scope>
</reference>
<evidence type="ECO:0000313" key="3">
    <source>
        <dbReference type="Proteomes" id="UP001178507"/>
    </source>
</evidence>
<evidence type="ECO:0000256" key="1">
    <source>
        <dbReference type="SAM" id="MobiDB-lite"/>
    </source>
</evidence>
<dbReference type="Proteomes" id="UP001178507">
    <property type="component" value="Unassembled WGS sequence"/>
</dbReference>
<sequence length="295" mass="32505">MQCCATLQARGTKLPSEVGVAVYQRLLHPETFETRKLAIVTRHHADPSLRPPNLLERVAPIVLQRIAELSKQDIANFAQSFAHLELRGPATTHAPWSSCAETERSLSLVAWACAKLTENSLPLLDAVALAAEHRKPETPSQHLVDLVWAFAVCAAKSAPLLAALSAEAELLLAPAERSAREAANTTWEFTTSVMENEALIAATHVAPHARREVAHPRRPLWADIHDEEPEAQELPRRKKSSPAPPLISWQDPDPEEFSEGSDWDAPQGSRQCQDAVEPSSRVWTSRKVCSSSQTR</sequence>
<feature type="region of interest" description="Disordered" evidence="1">
    <location>
        <begin position="227"/>
        <end position="295"/>
    </location>
</feature>
<name>A0AA36J168_9DINO</name>
<proteinExistence type="predicted"/>
<feature type="compositionally biased region" description="Polar residues" evidence="1">
    <location>
        <begin position="281"/>
        <end position="295"/>
    </location>
</feature>